<dbReference type="Pfam" id="PF18413">
    <property type="entry name" value="Neuraminidase"/>
    <property type="match status" value="1"/>
</dbReference>
<proteinExistence type="predicted"/>
<feature type="domain" description="ABC toxin N-terminal" evidence="5">
    <location>
        <begin position="1634"/>
        <end position="1757"/>
    </location>
</feature>
<accession>A0A2W2BKB7</accession>
<evidence type="ECO:0000256" key="2">
    <source>
        <dbReference type="SAM" id="Coils"/>
    </source>
</evidence>
<dbReference type="Proteomes" id="UP000248745">
    <property type="component" value="Unassembled WGS sequence"/>
</dbReference>
<evidence type="ECO:0008006" key="8">
    <source>
        <dbReference type="Google" id="ProtNLM"/>
    </source>
</evidence>
<dbReference type="OrthoDB" id="9781691at2"/>
<dbReference type="Pfam" id="PF03538">
    <property type="entry name" value="VRP1"/>
    <property type="match status" value="1"/>
</dbReference>
<evidence type="ECO:0000256" key="1">
    <source>
        <dbReference type="ARBA" id="ARBA00023026"/>
    </source>
</evidence>
<reference evidence="6 7" key="1">
    <citation type="submission" date="2018-06" db="EMBL/GenBank/DDBJ databases">
        <title>Mucibacter soli gen. nov., sp. nov., a new member of the family Chitinophagaceae producing mucin.</title>
        <authorList>
            <person name="Kim M.-K."/>
            <person name="Park S."/>
            <person name="Kim T.-S."/>
            <person name="Joung Y."/>
            <person name="Han J.-H."/>
            <person name="Kim S.B."/>
        </authorList>
    </citation>
    <scope>NUCLEOTIDE SEQUENCE [LARGE SCALE GENOMIC DNA]</scope>
    <source>
        <strain evidence="6 7">R1-15</strain>
    </source>
</reference>
<evidence type="ECO:0000313" key="6">
    <source>
        <dbReference type="EMBL" id="PZF73906.1"/>
    </source>
</evidence>
<protein>
    <recommendedName>
        <fullName evidence="8">Virulence plasmid A protein</fullName>
    </recommendedName>
</protein>
<evidence type="ECO:0000259" key="5">
    <source>
        <dbReference type="Pfam" id="PF20220"/>
    </source>
</evidence>
<dbReference type="InterPro" id="IPR018003">
    <property type="entry name" value="Insecticidal_toxin/plasmid_vir"/>
</dbReference>
<name>A0A2W2BKB7_9BACT</name>
<dbReference type="Pfam" id="PF20220">
    <property type="entry name" value="ABC_toxin_N"/>
    <property type="match status" value="1"/>
</dbReference>
<evidence type="ECO:0000259" key="4">
    <source>
        <dbReference type="Pfam" id="PF18413"/>
    </source>
</evidence>
<dbReference type="RefSeq" id="WP_110998003.1">
    <property type="nucleotide sequence ID" value="NZ_QKTW01000009.1"/>
</dbReference>
<sequence>MSTPISFVQAPFLIGQQGPEVQNLQNILLQFVSQGSLTAPLTLTDQVNTEMVAATLGTATAQLIKFFIAQNHIVPGSDLLVDDIVAKAINVMVNAQSLLSLKYTVSGYVALDNVNYNPTITLYQVFLRNKNAIATAPIDETGFYYISYDSSLLDTTATPNVALQVAVHTGAGDTQKEFPSDVLYKASGNDQINLGANATNTAYIEYSEIANAVAAVAPNIQFHDINLAGDTEEVTHLSQQTGESEERISQFITANKIAVDLGVTADVIYALIRQNISVAYQPLLAQSNDTLISNLKIAMVNNTIVTMPDASITTSVSALKSAILRFLISDSSGDAAASTTYVSIKHVLNGDEDKTQSFLNAYYSYPNNSDMSVWDYVVSVDPTLTNYIDGLKSAFNLISMVGNNPAMVTSLYDQTAPPHVQLLDFSIQSLPVSGLSSLATLSKTDWVNTLSTAQTSNSSMFAIPATIAGNTVDEKISNYADTLQATFSIAYPTQSINAHITADDGTPFTALKTDLNTFSVQNASFDIRTVSTADLIDPNNTNYNFSGVTDRQAFSDEVGIVQRLMNVTTDNLVISALAQGGFHSSLQISQSPQESFVTQYAPVATTAGASAIYTKAQAVTTFNTAAIIDKFFNAYGKNIYALTDVAHPDWRSLFGTLDSCNCSQCTSVFSPAAYMTDTLRFLLNNVSKPIHDALINTRRPDIKDIELSCQNTNTSVPQIDMVNEMLEDMIGTGQYKFFARQTVADAATQRIIPEYVNTAGVTFGTTYVASPYPKLSIAKYPQTLPYNFYKRQIDTHLAIAGVKGHELVQRFGGLDSIHVFSGNQFCNEYLGLTNEQANIITTAPALTGTVTDLMEAYGLKPLTGSGPRPIPDPAKKGAYLYPNNSTWTDVLGGRVDVFLQQSGLAYTDLLQLLDCYMINPATYSGSTVTRKIQIAAISGANLGTCDLSQLQITGLDASVLAILYRFVRAAKALGWTYYELDRAMRVLCPAATGTPGNIDSNALTMMVQVKRVTELLKCTVEEACMFWTNTVDTLPYRDYTTSEPKDIPSQYQRLFCNNLLTNIKADDYPFNNDGTIGTSQDAVLKYLAGAVGMSSSDILLLASAIPNVAHPIAITSLAGISTLYTCGLLIKKLGMTVTDWLTFRQWLSGTNFVGTGSITNYFGNITSLPSFGNPMDTTQTTLQAPFSNPLTTIQYIAFARLLKDARFSLADVEYLLRDNIADTIADDTVQNSLVNTLTSYRAALAKKMYPDYDKTEDTGSIILQDILASVTDAGNAQLLITAIEDTTDPFSADVKTLITGDLNFLIPSESDLENAPTTIARRDYLFNCLTTYISETILKPAAVSFFAKEFKISEDCAQVLFDSCVGFDSGTSAYDILLNATFLRGSDTIVRWDANHAFDNQFKIVLQLHKASIMINKFGLGKNDIVRLWANPNIAATETPLAIPSIPVLSKLPVRTAQTTLPTVADASFITVLNLIYWMHVRAFLGDGAYVLFDGLAARFSPVPPPTGPSINPLSAQPLPDPTVDKQKAIAAIVKAFKTNHDDITALLGGLASDNGLLQIAFSIDTYWSPLTYLRIIDCLEMQSLLPASMKTLGAATSSVLTADTQSTASVVMQLVKSQYNDNDWLNVIKPVNDMLRIERRDAMVAYLLAYPVSGYESKWLTDNDIYETIMVDVEMTPCMPTTRILLAINTIQLFIERILLGLEPSYAMDKDDTRQWNTWRKLYRVWEANRKIFLYPENWIEPELRDDKSPFFLELEKNLKQNDVTADVVETAYATYLERLDEVAHLDIVGLYQEKTPSNTDVVHVFGRTKSAPHIYYYRKYATNMWTAWEKMNVQIDSEHFVPVVWRNRLRFYWLVFTKDVIQQTATNIRSNEPFVKPDDVRWKVDLAWTEYKNGTWTAQQIGKQSWYSNTITEEDPVSWAHVEYFGAFFDKYPRGWFLAGSLDRVKKDRLHFYCNIDNDGQLKFNVNELVVSRSGQSLHDTLINIAYPPDGTISHKNISGNITKIKVQTLGDKEFTSALKQLKSMTDNQALAGNYLDVYGLNGSFTVKFNGVLASQINTPAQCIYYGFDNAKGLLRNGYQIDGTSYNYTNSGYNHYPNGNTPLLTGTPNWTTDPIGNKSLVFPRIVPQGYTEGTAINIPYFFYKDFKNTFFVEKITKALTGVISDNTESTDFITPTKTPFTGRGTFTVGRPNGGFQTGYDANAWQTTPVSFTDGNIYATSYRFHNFHHDNVDDFMETFSAGGVDALLDKIFISGILDTINFKSKYSPTSNVDTNYPVNNVDFSSDGAYAGYNWELFYHIPMLIANKLCQNQQFEDARTWYQYVFNPTAATPHSVTDFWNFQPFVDIATQTPSIADIMGDTNLQKAVDNWANDPFKPHLVARTRPSAYMKNTVMKYLDNLIAWGDNLFSTDTRENINEATLLYVLAAQLLGRRPDKIPARAKSKLYTYATLSTDGTFNAFAEALVKIESVMQASGTTGTGVPSSTSSQLSNDSMYYFCLPSNDMMDQYWDTIADRLFKIRNCQNIDGVERELALFDPPIDPALLVKAAASGLNLADVISGINAPLPNYRFNVLSQKATELAQEVKGLGSQLLSALEKKDAESLALLRSSQEMSVLDAVTELKEKQVDEAGAQIDALNTQLSSATQRRDYYSQLIDGGLSGQEELQLGSIGATIPITLVTGGIQALAAGLQLVPEFTLGAFSAGAQTGGSKFSESSAKGAAAQKALAEITGTIGTMAGINAGYKRRAADWSLQLKVAEKEITQLNQQIIAAQIRQAMASVELRNHQLQLQNAKDMDVAMREKYTNEDLYDWMIGQISFSYFQAYKLACDIAKRAERCYQYELGIEGTGFIQAGYWDNLKKGLLAGEQLIYDIKRMETSYLEKNKRQLELTKHVSLAMFAPDQLIDLKSGKSCSIDLQEWLFDMDYPGHYMRRIKSVSISIPCVAGPYTTVSCKLSQTKSKYRKNATLVNEQYEEATSDLRFATQYGNIQSIATSSAQNDAGMFEFSFRDERYLPFEGTGAISTWNIELPAVYAQFDYDSISDVILHIKYTALDSGSTLKKLATESVQKLVASLANPVIPRLFDMKREFNTAWNSYVNNNGTETMSFSVGHNMFPYFCEENDITVANLSFGFTAKDAASASYKIQLFYIDKTTTPNETKYIEVGLNPDTPGYFTTAPDLKVTLPGAIIGMRLVDSQDKAVNMDTVANDLYLILNYTIGEDTSGTGGGPSGISHWIISKDFIVS</sequence>
<dbReference type="InterPro" id="IPR046839">
    <property type="entry name" value="ABC_toxin_N"/>
</dbReference>
<feature type="coiled-coil region" evidence="2">
    <location>
        <begin position="2740"/>
        <end position="2790"/>
    </location>
</feature>
<feature type="domain" description="Neuraminidase-like" evidence="4">
    <location>
        <begin position="1787"/>
        <end position="1911"/>
    </location>
</feature>
<keyword evidence="1" id="KW-0843">Virulence</keyword>
<evidence type="ECO:0000313" key="7">
    <source>
        <dbReference type="Proteomes" id="UP000248745"/>
    </source>
</evidence>
<comment type="caution">
    <text evidence="6">The sequence shown here is derived from an EMBL/GenBank/DDBJ whole genome shotgun (WGS) entry which is preliminary data.</text>
</comment>
<gene>
    <name evidence="6" type="ORF">DN068_06070</name>
</gene>
<keyword evidence="2" id="KW-0175">Coiled coil</keyword>
<keyword evidence="7" id="KW-1185">Reference proteome</keyword>
<dbReference type="EMBL" id="QKTW01000009">
    <property type="protein sequence ID" value="PZF73906.1"/>
    <property type="molecule type" value="Genomic_DNA"/>
</dbReference>
<feature type="domain" description="Tc toxin complex TcA C-terminal TcB-binding" evidence="3">
    <location>
        <begin position="2766"/>
        <end position="3051"/>
    </location>
</feature>
<organism evidence="6 7">
    <name type="scientific">Taibaiella soli</name>
    <dbReference type="NCBI Taxonomy" id="1649169"/>
    <lineage>
        <taxon>Bacteria</taxon>
        <taxon>Pseudomonadati</taxon>
        <taxon>Bacteroidota</taxon>
        <taxon>Chitinophagia</taxon>
        <taxon>Chitinophagales</taxon>
        <taxon>Chitinophagaceae</taxon>
        <taxon>Taibaiella</taxon>
    </lineage>
</organism>
<evidence type="ECO:0000259" key="3">
    <source>
        <dbReference type="Pfam" id="PF18276"/>
    </source>
</evidence>
<dbReference type="InterPro" id="IPR041079">
    <property type="entry name" value="Neuraminidase-like"/>
</dbReference>
<dbReference type="Pfam" id="PF18276">
    <property type="entry name" value="TcA_TcB_BD"/>
    <property type="match status" value="1"/>
</dbReference>
<dbReference type="InterPro" id="IPR040840">
    <property type="entry name" value="TcA_TcB_BD"/>
</dbReference>